<evidence type="ECO:0000256" key="1">
    <source>
        <dbReference type="ARBA" id="ARBA00010013"/>
    </source>
</evidence>
<dbReference type="EMBL" id="ACJD01000006">
    <property type="protein sequence ID" value="EEH13721.1"/>
    <property type="molecule type" value="Genomic_DNA"/>
</dbReference>
<dbReference type="Pfam" id="PF10634">
    <property type="entry name" value="Iron_transport"/>
    <property type="match status" value="1"/>
</dbReference>
<organism evidence="3 4">
    <name type="scientific">Brucella ceti str. Cudo</name>
    <dbReference type="NCBI Taxonomy" id="595497"/>
    <lineage>
        <taxon>Bacteria</taxon>
        <taxon>Pseudomonadati</taxon>
        <taxon>Pseudomonadota</taxon>
        <taxon>Alphaproteobacteria</taxon>
        <taxon>Hyphomicrobiales</taxon>
        <taxon>Brucellaceae</taxon>
        <taxon>Brucella/Ochrobactrum group</taxon>
        <taxon>Brucella</taxon>
    </lineage>
</organism>
<name>C0G9V7_9HYPH</name>
<proteinExistence type="inferred from homology"/>
<evidence type="ECO:0000256" key="2">
    <source>
        <dbReference type="ARBA" id="ARBA00022729"/>
    </source>
</evidence>
<reference evidence="3 4" key="1">
    <citation type="submission" date="2009-03" db="EMBL/GenBank/DDBJ databases">
        <authorList>
            <person name="Setubal J.C."/>
            <person name="Boyle S."/>
            <person name="Crasta O.R."/>
            <person name="Gillespie J.J."/>
            <person name="Kenyon R.W."/>
            <person name="Lu J."/>
            <person name="Mane S."/>
            <person name="Nagrani S."/>
            <person name="Shallom J.M."/>
            <person name="Shallom S."/>
            <person name="Shukla M."/>
            <person name="Snyder E.E."/>
            <person name="Sobral B.W."/>
            <person name="Wattam A.R."/>
            <person name="Will R."/>
            <person name="Williams K."/>
            <person name="Yoo H."/>
            <person name="Bruce D.H."/>
            <person name="Detter C."/>
            <person name="Munk C."/>
            <person name="Brettin T.S."/>
            <person name="Ficht T."/>
        </authorList>
    </citation>
    <scope>NUCLEOTIDE SEQUENCE [LARGE SCALE GENOMIC DNA]</scope>
    <source>
        <strain evidence="3 4">Cudo</strain>
    </source>
</reference>
<gene>
    <name evidence="3" type="ORF">BCETI_6000693</name>
</gene>
<dbReference type="PIRSF" id="PIRSF017018">
    <property type="entry name" value="Tp34"/>
    <property type="match status" value="1"/>
</dbReference>
<sequence length="198" mass="21575">MAFLGCSAAAFERVILMKNLFRTAALMVPLSLALAYGAQAKEIPIGKPQLLGGMEIAAVYLQPIEMEPEGMMRPAKDSDVHLEADIKAAKDNTNGFAEGDWVPYLVVSYELTHLDNGKVQKGDFMPMVANDGPHYGDNVKLDGPGKYKLKLFVSPPSANQHAHFGRHVDKETGVGPWFKPVTAEYEFVYAGTGKKGAY</sequence>
<accession>C0G9V7</accession>
<dbReference type="Gene3D" id="2.60.40.2480">
    <property type="entry name" value="Periplasmic metal-binding protein Tp34-type"/>
    <property type="match status" value="1"/>
</dbReference>
<dbReference type="InterPro" id="IPR038482">
    <property type="entry name" value="Tp34-type_sf"/>
</dbReference>
<evidence type="ECO:0008006" key="5">
    <source>
        <dbReference type="Google" id="ProtNLM"/>
    </source>
</evidence>
<dbReference type="InterPro" id="IPR018470">
    <property type="entry name" value="Metal-bd_Tp34-typ"/>
</dbReference>
<protein>
    <recommendedName>
        <fullName evidence="5">Membrane antigen</fullName>
    </recommendedName>
</protein>
<comment type="similarity">
    <text evidence="1">Belongs to the UPF0423 family.</text>
</comment>
<dbReference type="AlphaFoldDB" id="C0G9V7"/>
<dbReference type="Proteomes" id="UP000003678">
    <property type="component" value="Unassembled WGS sequence"/>
</dbReference>
<evidence type="ECO:0000313" key="4">
    <source>
        <dbReference type="Proteomes" id="UP000003678"/>
    </source>
</evidence>
<comment type="caution">
    <text evidence="3">The sequence shown here is derived from an EMBL/GenBank/DDBJ whole genome shotgun (WGS) entry which is preliminary data.</text>
</comment>
<evidence type="ECO:0000313" key="3">
    <source>
        <dbReference type="EMBL" id="EEH13721.1"/>
    </source>
</evidence>
<keyword evidence="2" id="KW-0732">Signal</keyword>